<evidence type="ECO:0000259" key="1">
    <source>
        <dbReference type="Pfam" id="PF12728"/>
    </source>
</evidence>
<name>A0A1M7FLJ1_9GAMM</name>
<dbReference type="Proteomes" id="UP000190911">
    <property type="component" value="Chromosome I"/>
</dbReference>
<accession>A0A1M7FLJ1</accession>
<dbReference type="SUPFAM" id="SSF46955">
    <property type="entry name" value="Putative DNA-binding domain"/>
    <property type="match status" value="1"/>
</dbReference>
<dbReference type="STRING" id="29571.SAMN05878437_0940"/>
<feature type="domain" description="Helix-turn-helix" evidence="1">
    <location>
        <begin position="12"/>
        <end position="58"/>
    </location>
</feature>
<gene>
    <name evidence="2" type="ORF">SAMN05878437_0940</name>
</gene>
<dbReference type="Gene3D" id="1.10.238.160">
    <property type="match status" value="1"/>
</dbReference>
<proteinExistence type="predicted"/>
<dbReference type="EMBL" id="LT670847">
    <property type="protein sequence ID" value="SHM04507.1"/>
    <property type="molecule type" value="Genomic_DNA"/>
</dbReference>
<dbReference type="RefSeq" id="WP_079551706.1">
    <property type="nucleotide sequence ID" value="NZ_LT670847.1"/>
</dbReference>
<reference evidence="2 3" key="1">
    <citation type="submission" date="2016-11" db="EMBL/GenBank/DDBJ databases">
        <authorList>
            <person name="Jaros S."/>
            <person name="Januszkiewicz K."/>
            <person name="Wedrychowicz H."/>
        </authorList>
    </citation>
    <scope>NUCLEOTIDE SEQUENCE [LARGE SCALE GENOMIC DNA]</scope>
    <source>
        <strain evidence="2 3">ACAM 12</strain>
    </source>
</reference>
<dbReference type="Pfam" id="PF12728">
    <property type="entry name" value="HTH_17"/>
    <property type="match status" value="1"/>
</dbReference>
<keyword evidence="3" id="KW-1185">Reference proteome</keyword>
<dbReference type="InterPro" id="IPR009061">
    <property type="entry name" value="DNA-bd_dom_put_sf"/>
</dbReference>
<dbReference type="InterPro" id="IPR041657">
    <property type="entry name" value="HTH_17"/>
</dbReference>
<dbReference type="OrthoDB" id="5297660at2"/>
<protein>
    <submittedName>
        <fullName evidence="2">Transcriptional regulator, AlpA family</fullName>
    </submittedName>
</protein>
<organism evidence="2 3">
    <name type="scientific">Vreelandella subglaciescola</name>
    <dbReference type="NCBI Taxonomy" id="29571"/>
    <lineage>
        <taxon>Bacteria</taxon>
        <taxon>Pseudomonadati</taxon>
        <taxon>Pseudomonadota</taxon>
        <taxon>Gammaproteobacteria</taxon>
        <taxon>Oceanospirillales</taxon>
        <taxon>Halomonadaceae</taxon>
        <taxon>Vreelandella</taxon>
    </lineage>
</organism>
<evidence type="ECO:0000313" key="2">
    <source>
        <dbReference type="EMBL" id="SHM04507.1"/>
    </source>
</evidence>
<dbReference type="AlphaFoldDB" id="A0A1M7FLJ1"/>
<evidence type="ECO:0000313" key="3">
    <source>
        <dbReference type="Proteomes" id="UP000190911"/>
    </source>
</evidence>
<sequence>MTIQATFLKDVEACERYGVARSTWWRWLAEGVIPAPVKIGPRATRWRLADLERWEQARAGEVAP</sequence>
<dbReference type="InParanoid" id="A0A1M7FLJ1"/>